<dbReference type="PANTHER" id="PTHR47942">
    <property type="entry name" value="TETRATRICOPEPTIDE REPEAT (TPR)-LIKE SUPERFAMILY PROTEIN-RELATED"/>
    <property type="match status" value="1"/>
</dbReference>
<protein>
    <recommendedName>
        <fullName evidence="4">Complex I intermediate-associated protein 84</fullName>
    </recommendedName>
</protein>
<evidence type="ECO:0000313" key="2">
    <source>
        <dbReference type="EMBL" id="KAF2721044.1"/>
    </source>
</evidence>
<dbReference type="InterPro" id="IPR011990">
    <property type="entry name" value="TPR-like_helical_dom_sf"/>
</dbReference>
<reference evidence="2" key="1">
    <citation type="journal article" date="2020" name="Stud. Mycol.">
        <title>101 Dothideomycetes genomes: a test case for predicting lifestyles and emergence of pathogens.</title>
        <authorList>
            <person name="Haridas S."/>
            <person name="Albert R."/>
            <person name="Binder M."/>
            <person name="Bloem J."/>
            <person name="Labutti K."/>
            <person name="Salamov A."/>
            <person name="Andreopoulos B."/>
            <person name="Baker S."/>
            <person name="Barry K."/>
            <person name="Bills G."/>
            <person name="Bluhm B."/>
            <person name="Cannon C."/>
            <person name="Castanera R."/>
            <person name="Culley D."/>
            <person name="Daum C."/>
            <person name="Ezra D."/>
            <person name="Gonzalez J."/>
            <person name="Henrissat B."/>
            <person name="Kuo A."/>
            <person name="Liang C."/>
            <person name="Lipzen A."/>
            <person name="Lutzoni F."/>
            <person name="Magnuson J."/>
            <person name="Mondo S."/>
            <person name="Nolan M."/>
            <person name="Ohm R."/>
            <person name="Pangilinan J."/>
            <person name="Park H.-J."/>
            <person name="Ramirez L."/>
            <person name="Alfaro M."/>
            <person name="Sun H."/>
            <person name="Tritt A."/>
            <person name="Yoshinaga Y."/>
            <person name="Zwiers L.-H."/>
            <person name="Turgeon B."/>
            <person name="Goodwin S."/>
            <person name="Spatafora J."/>
            <person name="Crous P."/>
            <person name="Grigoriev I."/>
        </authorList>
    </citation>
    <scope>NUCLEOTIDE SEQUENCE</scope>
    <source>
        <strain evidence="2">CBS 116435</strain>
    </source>
</reference>
<dbReference type="PANTHER" id="PTHR47942:SF63">
    <property type="entry name" value="PENTATRICOPEPTIDE REPEAT-CONTAINING PROTEIN"/>
    <property type="match status" value="1"/>
</dbReference>
<evidence type="ECO:0008006" key="4">
    <source>
        <dbReference type="Google" id="ProtNLM"/>
    </source>
</evidence>
<dbReference type="OrthoDB" id="185373at2759"/>
<evidence type="ECO:0000256" key="1">
    <source>
        <dbReference type="ARBA" id="ARBA00022737"/>
    </source>
</evidence>
<dbReference type="Proteomes" id="UP000799441">
    <property type="component" value="Unassembled WGS sequence"/>
</dbReference>
<dbReference type="InterPro" id="IPR051222">
    <property type="entry name" value="PPR/CCM1_RNA-binding"/>
</dbReference>
<keyword evidence="3" id="KW-1185">Reference proteome</keyword>
<comment type="caution">
    <text evidence="2">The sequence shown here is derived from an EMBL/GenBank/DDBJ whole genome shotgun (WGS) entry which is preliminary data.</text>
</comment>
<organism evidence="2 3">
    <name type="scientific">Polychaeton citri CBS 116435</name>
    <dbReference type="NCBI Taxonomy" id="1314669"/>
    <lineage>
        <taxon>Eukaryota</taxon>
        <taxon>Fungi</taxon>
        <taxon>Dikarya</taxon>
        <taxon>Ascomycota</taxon>
        <taxon>Pezizomycotina</taxon>
        <taxon>Dothideomycetes</taxon>
        <taxon>Dothideomycetidae</taxon>
        <taxon>Capnodiales</taxon>
        <taxon>Capnodiaceae</taxon>
        <taxon>Polychaeton</taxon>
    </lineage>
</organism>
<evidence type="ECO:0000313" key="3">
    <source>
        <dbReference type="Proteomes" id="UP000799441"/>
    </source>
</evidence>
<dbReference type="EMBL" id="MU003794">
    <property type="protein sequence ID" value="KAF2721044.1"/>
    <property type="molecule type" value="Genomic_DNA"/>
</dbReference>
<dbReference type="Gene3D" id="1.25.40.10">
    <property type="entry name" value="Tetratricopeptide repeat domain"/>
    <property type="match status" value="3"/>
</dbReference>
<gene>
    <name evidence="2" type="ORF">K431DRAFT_285300</name>
</gene>
<proteinExistence type="predicted"/>
<keyword evidence="1" id="KW-0677">Repeat</keyword>
<accession>A0A9P4Q776</accession>
<name>A0A9P4Q776_9PEZI</name>
<dbReference type="AlphaFoldDB" id="A0A9P4Q776"/>
<sequence length="853" mass="96740">MATSRSALTPYIFRRILANEPIVHRDCTRKLSSSCSTGAKRFPILSHQRTNHPRNAYPLLARQQRRHLFSFNLFHKAPTQVRDPDLDPGVEVMQHYAKMERLKSRLPPVEEVAEAWTSFFKYRKSKKKGVEDIHARLALQNLKYIVGQGRADGTLENVLGSQPLTNAIWVVRATGDKVTDAHVDLISFIRQLLPSSTALAFSVHVATLTKSGRPKEARDEILQFDQTQGIPEEIRQFTTEEIDDLPPAAEPLEVQATSRPTSHRLAPWLWVLRGFSKAGDEANLMETLTMMSPIFKPELSVAAAVLDFYATRNGAAYEPIQKWWRVFDDECASQNISKKQEAMVGRTVDNVLRWCVRNDKLDFGHSVVRDAMSNNPPKSVWDATFVWAAGLKKGVEEIGRMLSVMEQSNQSIADREAWRIPDSETINTLIDFAIQRNDPYLAERFINLGRDHSINPNSRTYVLQMEYRLRTDDIDGALTAYKNLQAQDSSTMDDIPVVNRLVAALCSSKRHDFDTIMNVVADMSDRRAGFEPLTVSKLAVLHLSRGEIDDVLDLLNTHAVHYSSTGRSLVRETLINFCTDVVGTNTNQAWGTYGILTTTFEEMTRPQRTEIMLSFFARKRSDMAVNVFNHMRAHTREDTIPTIDTYISTFKSIAELKESEPLEIVHNQLKLDYNINHSTKLYNILIVAYTACGGPRTALSFWDDIVASREGPTYESIHIALRACEHAPFGDYKAQEIWRRLERTNIDLDQSLWSSYLAAIVGNGEIDVAFKIFEEAVDSGKLKPDAFLLASMFSASRNPFKQQDVESRIQASYPEIWKEIEDRVGIQHVQTEIQGQVVNSVMREAKIDRSVSL</sequence>